<reference evidence="3 4" key="1">
    <citation type="journal article" date="2014" name="PLoS Genet.">
        <title>Phylogenetically driven sequencing of extremely halophilic archaea reveals strategies for static and dynamic osmo-response.</title>
        <authorList>
            <person name="Becker E.A."/>
            <person name="Seitzer P.M."/>
            <person name="Tritt A."/>
            <person name="Larsen D."/>
            <person name="Krusor M."/>
            <person name="Yao A.I."/>
            <person name="Wu D."/>
            <person name="Madern D."/>
            <person name="Eisen J.A."/>
            <person name="Darling A.E."/>
            <person name="Facciotti M.T."/>
        </authorList>
    </citation>
    <scope>NUCLEOTIDE SEQUENCE [LARGE SCALE GENOMIC DNA]</scope>
    <source>
        <strain evidence="3 4">JCM 10478</strain>
    </source>
</reference>
<feature type="region of interest" description="Disordered" evidence="1">
    <location>
        <begin position="1"/>
        <end position="22"/>
    </location>
</feature>
<accession>L9Y7G2</accession>
<evidence type="ECO:0000313" key="4">
    <source>
        <dbReference type="Proteomes" id="UP000011632"/>
    </source>
</evidence>
<dbReference type="AlphaFoldDB" id="L9Y7G2"/>
<evidence type="ECO:0000313" key="3">
    <source>
        <dbReference type="EMBL" id="ELY68878.1"/>
    </source>
</evidence>
<evidence type="ECO:0000259" key="2">
    <source>
        <dbReference type="Pfam" id="PF24351"/>
    </source>
</evidence>
<dbReference type="EMBL" id="AOID01000019">
    <property type="protein sequence ID" value="ELY68878.1"/>
    <property type="molecule type" value="Genomic_DNA"/>
</dbReference>
<dbReference type="Proteomes" id="UP000011632">
    <property type="component" value="Unassembled WGS sequence"/>
</dbReference>
<dbReference type="STRING" id="1227496.C489_05913"/>
<dbReference type="RefSeq" id="WP_006430240.1">
    <property type="nucleotide sequence ID" value="NZ_AOID01000019.1"/>
</dbReference>
<dbReference type="InterPro" id="IPR055933">
    <property type="entry name" value="DUF7511"/>
</dbReference>
<evidence type="ECO:0000256" key="1">
    <source>
        <dbReference type="SAM" id="MobiDB-lite"/>
    </source>
</evidence>
<keyword evidence="4" id="KW-1185">Reference proteome</keyword>
<dbReference type="PATRIC" id="fig|1227496.3.peg.1191"/>
<protein>
    <recommendedName>
        <fullName evidence="2">DUF7511 domain-containing protein</fullName>
    </recommendedName>
</protein>
<gene>
    <name evidence="3" type="ORF">C489_05913</name>
</gene>
<dbReference type="Pfam" id="PF24351">
    <property type="entry name" value="DUF7511"/>
    <property type="match status" value="1"/>
</dbReference>
<proteinExistence type="predicted"/>
<dbReference type="OrthoDB" id="177851at2157"/>
<sequence>MSESESDPFDYVTPSDLEPTDTHDYEIDSVCVENDDYPDELAIFDANSEGQLTETWIAATGESFVALADWR</sequence>
<comment type="caution">
    <text evidence="3">The sequence shown here is derived from an EMBL/GenBank/DDBJ whole genome shotgun (WGS) entry which is preliminary data.</text>
</comment>
<name>L9Y7G2_9EURY</name>
<feature type="domain" description="DUF7511" evidence="2">
    <location>
        <begin position="26"/>
        <end position="71"/>
    </location>
</feature>
<organism evidence="3 4">
    <name type="scientific">Natrinema versiforme JCM 10478</name>
    <dbReference type="NCBI Taxonomy" id="1227496"/>
    <lineage>
        <taxon>Archaea</taxon>
        <taxon>Methanobacteriati</taxon>
        <taxon>Methanobacteriota</taxon>
        <taxon>Stenosarchaea group</taxon>
        <taxon>Halobacteria</taxon>
        <taxon>Halobacteriales</taxon>
        <taxon>Natrialbaceae</taxon>
        <taxon>Natrinema</taxon>
    </lineage>
</organism>